<reference evidence="4" key="1">
    <citation type="submission" date="2021-02" db="EMBL/GenBank/DDBJ databases">
        <authorList>
            <person name="Dougan E. K."/>
            <person name="Rhodes N."/>
            <person name="Thang M."/>
            <person name="Chan C."/>
        </authorList>
    </citation>
    <scope>NUCLEOTIDE SEQUENCE</scope>
</reference>
<evidence type="ECO:0000256" key="1">
    <source>
        <dbReference type="ARBA" id="ARBA00022737"/>
    </source>
</evidence>
<dbReference type="PROSITE" id="PS50297">
    <property type="entry name" value="ANK_REP_REGION"/>
    <property type="match status" value="1"/>
</dbReference>
<dbReference type="AlphaFoldDB" id="A0A813I317"/>
<proteinExistence type="predicted"/>
<feature type="non-terminal residue" evidence="4">
    <location>
        <position position="277"/>
    </location>
</feature>
<keyword evidence="1" id="KW-0677">Repeat</keyword>
<dbReference type="PANTHER" id="PTHR24173">
    <property type="entry name" value="ANKYRIN REPEAT CONTAINING"/>
    <property type="match status" value="1"/>
</dbReference>
<evidence type="ECO:0000256" key="3">
    <source>
        <dbReference type="PROSITE-ProRule" id="PRU00023"/>
    </source>
</evidence>
<comment type="caution">
    <text evidence="4">The sequence shown here is derived from an EMBL/GenBank/DDBJ whole genome shotgun (WGS) entry which is preliminary data.</text>
</comment>
<dbReference type="EMBL" id="CAJNNW010003421">
    <property type="protein sequence ID" value="CAE8645322.1"/>
    <property type="molecule type" value="Genomic_DNA"/>
</dbReference>
<dbReference type="SMART" id="SM00248">
    <property type="entry name" value="ANK"/>
    <property type="match status" value="2"/>
</dbReference>
<accession>A0A813I317</accession>
<gene>
    <name evidence="4" type="ORF">PGLA2088_LOCUS3814</name>
</gene>
<dbReference type="PROSITE" id="PS50088">
    <property type="entry name" value="ANK_REPEAT"/>
    <property type="match status" value="1"/>
</dbReference>
<dbReference type="SUPFAM" id="SSF48403">
    <property type="entry name" value="Ankyrin repeat"/>
    <property type="match status" value="1"/>
</dbReference>
<dbReference type="PANTHER" id="PTHR24173:SF74">
    <property type="entry name" value="ANKYRIN REPEAT DOMAIN-CONTAINING PROTEIN 16"/>
    <property type="match status" value="1"/>
</dbReference>
<organism evidence="4 5">
    <name type="scientific">Polarella glacialis</name>
    <name type="common">Dinoflagellate</name>
    <dbReference type="NCBI Taxonomy" id="89957"/>
    <lineage>
        <taxon>Eukaryota</taxon>
        <taxon>Sar</taxon>
        <taxon>Alveolata</taxon>
        <taxon>Dinophyceae</taxon>
        <taxon>Suessiales</taxon>
        <taxon>Suessiaceae</taxon>
        <taxon>Polarella</taxon>
    </lineage>
</organism>
<dbReference type="InterPro" id="IPR036770">
    <property type="entry name" value="Ankyrin_rpt-contain_sf"/>
</dbReference>
<evidence type="ECO:0000256" key="2">
    <source>
        <dbReference type="ARBA" id="ARBA00023043"/>
    </source>
</evidence>
<feature type="non-terminal residue" evidence="4">
    <location>
        <position position="1"/>
    </location>
</feature>
<feature type="repeat" description="ANK" evidence="3">
    <location>
        <begin position="226"/>
        <end position="258"/>
    </location>
</feature>
<protein>
    <submittedName>
        <fullName evidence="4">Uncharacterized protein</fullName>
    </submittedName>
</protein>
<dbReference type="InterPro" id="IPR002110">
    <property type="entry name" value="Ankyrin_rpt"/>
</dbReference>
<name>A0A813I317_POLGL</name>
<sequence>RVFVGLVEIADRWLEPNVEIECEVRVFPPRSALSSVFFSESSCSDAKTTATVKGETKGSNVSSWLFGEETTFEGNAVSEERRADGSLQAQVTLIERPSGERVAATAHFKVPTDAERHEPLWARGSFTSRQVGHVSVAAGWVGPEMFSWLAAEVLRRASFGKWDWVSETLIAMGPSELKEFATGSCDGDGRNVLAYAAMSALAEPLAAQVLLRLLDAKVDPSVADQEGLTALHYAAFAGAPEAVSALLAHKASVDAEAAGGVTPLMLAGLAGSVQVAR</sequence>
<evidence type="ECO:0000313" key="4">
    <source>
        <dbReference type="EMBL" id="CAE8645322.1"/>
    </source>
</evidence>
<dbReference type="Pfam" id="PF12796">
    <property type="entry name" value="Ank_2"/>
    <property type="match status" value="1"/>
</dbReference>
<keyword evidence="2 3" id="KW-0040">ANK repeat</keyword>
<dbReference type="Proteomes" id="UP000626109">
    <property type="component" value="Unassembled WGS sequence"/>
</dbReference>
<dbReference type="Gene3D" id="1.25.40.20">
    <property type="entry name" value="Ankyrin repeat-containing domain"/>
    <property type="match status" value="1"/>
</dbReference>
<evidence type="ECO:0000313" key="5">
    <source>
        <dbReference type="Proteomes" id="UP000626109"/>
    </source>
</evidence>